<dbReference type="InterPro" id="IPR036397">
    <property type="entry name" value="RNaseH_sf"/>
</dbReference>
<dbReference type="Gene3D" id="3.80.10.10">
    <property type="entry name" value="Ribonuclease Inhibitor"/>
    <property type="match status" value="6"/>
</dbReference>
<protein>
    <submittedName>
        <fullName evidence="4">Uncharacterized protein</fullName>
    </submittedName>
</protein>
<sequence length="854" mass="98219">MFLLLVYIQATIGLGISNHICVLKARYLLQTSSLSLFCINKIEDPRNIRTLLVEDSKLLTLPKEAFRCYTETTEIYLNNSGIREIYPNAFARNQKLQKLYLNHNNIAKLNAGCFNFLESLEILDISNNLLSNINTATFDDLKNLKVLNLSSNILMKISHLQFNFIENLRILDLSHNMILDINPLLLLKFVKLEKLLINGNQIKRLILRSYDNYLELKLLDASFNQLVYIDTPDIPEMNMNNNEFKTELHIGSIVTDVSKNNLVGFAITSSKSQFFNASYNRIVHLSCNNFNRAQDLKVIDLSHNLIEDIALHTFDTLNSLTECEIVPKKPPTSLVVLLLLQLIQLFQLAYTEEQRVPSTTCIAKADLQTTNKLNFSCLNKIVDLNEVDILLLQSSKLPTLPEDAFSLFIHITEMHLSGSTIQDIHRNAFAGNSKLRKLYLNNNNITRLETGCFHSLDNLQVLDLSRNNLKSLNTFDNLKSLQVLNLSYNYLADVSMLVGSSFAENLRILDLSHNSLKEIYPFLLSNFQNLKRLFVNNNKIRNFTLTPNNNYKIMELVDMSFNQIDYIHTPDFFEINVDNNHLQTNLNLGDTIIHISHNNLPGFSITSPETRFINASWNRITSLNSQNFQKAQELKVFDVSHNYITTIDLDTFDTLTSLTHLNMSHNLLSGVQYGVFDKLAYLEALDLSHNLFKFLYVSPHENVFGFCFLSHLYTANLNDNPWSDSILDRIKTLKGIYSDLHRVITTTEKSNTLEPFLTDLIDSGLDKHEFIYSTSNALKGVELKIWTLSCLTSGEFSPDLNPIEHLWDYMRNRLQNRRPRIHTINELLEALQEEWENVDPDFVQTLIERMPWGL</sequence>
<dbReference type="PANTHER" id="PTHR24373:SF275">
    <property type="entry name" value="TIR DOMAIN-CONTAINING PROTEIN"/>
    <property type="match status" value="1"/>
</dbReference>
<dbReference type="InterPro" id="IPR032675">
    <property type="entry name" value="LRR_dom_sf"/>
</dbReference>
<dbReference type="InterPro" id="IPR003591">
    <property type="entry name" value="Leu-rich_rpt_typical-subtyp"/>
</dbReference>
<dbReference type="PRINTS" id="PR00019">
    <property type="entry name" value="LEURICHRPT"/>
</dbReference>
<keyword evidence="2" id="KW-0732">Signal</keyword>
<dbReference type="SMART" id="SM00369">
    <property type="entry name" value="LRR_TYP"/>
    <property type="match status" value="15"/>
</dbReference>
<accession>A0A8K0D2K1</accession>
<keyword evidence="5" id="KW-1185">Reference proteome</keyword>
<dbReference type="Proteomes" id="UP000801492">
    <property type="component" value="Unassembled WGS sequence"/>
</dbReference>
<dbReference type="PROSITE" id="PS51450">
    <property type="entry name" value="LRR"/>
    <property type="match status" value="7"/>
</dbReference>
<gene>
    <name evidence="4" type="ORF">ILUMI_10281</name>
</gene>
<reference evidence="4" key="1">
    <citation type="submission" date="2019-08" db="EMBL/GenBank/DDBJ databases">
        <title>The genome of the North American firefly Photinus pyralis.</title>
        <authorList>
            <consortium name="Photinus pyralis genome working group"/>
            <person name="Fallon T.R."/>
            <person name="Sander Lower S.E."/>
            <person name="Weng J.-K."/>
        </authorList>
    </citation>
    <scope>NUCLEOTIDE SEQUENCE</scope>
    <source>
        <strain evidence="4">TRF0915ILg1</strain>
        <tissue evidence="4">Whole body</tissue>
    </source>
</reference>
<organism evidence="4 5">
    <name type="scientific">Ignelater luminosus</name>
    <name type="common">Cucubano</name>
    <name type="synonym">Pyrophorus luminosus</name>
    <dbReference type="NCBI Taxonomy" id="2038154"/>
    <lineage>
        <taxon>Eukaryota</taxon>
        <taxon>Metazoa</taxon>
        <taxon>Ecdysozoa</taxon>
        <taxon>Arthropoda</taxon>
        <taxon>Hexapoda</taxon>
        <taxon>Insecta</taxon>
        <taxon>Pterygota</taxon>
        <taxon>Neoptera</taxon>
        <taxon>Endopterygota</taxon>
        <taxon>Coleoptera</taxon>
        <taxon>Polyphaga</taxon>
        <taxon>Elateriformia</taxon>
        <taxon>Elateroidea</taxon>
        <taxon>Elateridae</taxon>
        <taxon>Agrypninae</taxon>
        <taxon>Pyrophorini</taxon>
        <taxon>Ignelater</taxon>
    </lineage>
</organism>
<dbReference type="AlphaFoldDB" id="A0A8K0D2K1"/>
<name>A0A8K0D2K1_IGNLU</name>
<dbReference type="EMBL" id="VTPC01005563">
    <property type="protein sequence ID" value="KAF2895896.1"/>
    <property type="molecule type" value="Genomic_DNA"/>
</dbReference>
<dbReference type="Pfam" id="PF00560">
    <property type="entry name" value="LRR_1"/>
    <property type="match status" value="1"/>
</dbReference>
<evidence type="ECO:0000256" key="3">
    <source>
        <dbReference type="ARBA" id="ARBA00022737"/>
    </source>
</evidence>
<evidence type="ECO:0000313" key="4">
    <source>
        <dbReference type="EMBL" id="KAF2895896.1"/>
    </source>
</evidence>
<comment type="caution">
    <text evidence="4">The sequence shown here is derived from an EMBL/GenBank/DDBJ whole genome shotgun (WGS) entry which is preliminary data.</text>
</comment>
<dbReference type="Gene3D" id="3.30.420.10">
    <property type="entry name" value="Ribonuclease H-like superfamily/Ribonuclease H"/>
    <property type="match status" value="1"/>
</dbReference>
<dbReference type="InterPro" id="IPR001611">
    <property type="entry name" value="Leu-rich_rpt"/>
</dbReference>
<evidence type="ECO:0000256" key="1">
    <source>
        <dbReference type="ARBA" id="ARBA00022614"/>
    </source>
</evidence>
<evidence type="ECO:0000313" key="5">
    <source>
        <dbReference type="Proteomes" id="UP000801492"/>
    </source>
</evidence>
<dbReference type="SUPFAM" id="SSF52058">
    <property type="entry name" value="L domain-like"/>
    <property type="match status" value="3"/>
</dbReference>
<dbReference type="PANTHER" id="PTHR24373">
    <property type="entry name" value="SLIT RELATED LEUCINE-RICH REPEAT NEURONAL PROTEIN"/>
    <property type="match status" value="1"/>
</dbReference>
<dbReference type="OrthoDB" id="676979at2759"/>
<keyword evidence="1" id="KW-0433">Leucine-rich repeat</keyword>
<dbReference type="InterPro" id="IPR050328">
    <property type="entry name" value="Dev_Immune_Receptor"/>
</dbReference>
<dbReference type="SMART" id="SM00365">
    <property type="entry name" value="LRR_SD22"/>
    <property type="match status" value="11"/>
</dbReference>
<evidence type="ECO:0000256" key="2">
    <source>
        <dbReference type="ARBA" id="ARBA00022729"/>
    </source>
</evidence>
<proteinExistence type="predicted"/>
<keyword evidence="3" id="KW-0677">Repeat</keyword>
<dbReference type="Pfam" id="PF13855">
    <property type="entry name" value="LRR_8"/>
    <property type="match status" value="4"/>
</dbReference>
<dbReference type="GO" id="GO:0003676">
    <property type="term" value="F:nucleic acid binding"/>
    <property type="evidence" value="ECO:0007669"/>
    <property type="project" value="InterPro"/>
</dbReference>